<gene>
    <name evidence="1" type="ordered locus">BpOF4_21734</name>
</gene>
<protein>
    <submittedName>
        <fullName evidence="1">Uncharacterized protein</fullName>
    </submittedName>
</protein>
<geneLocation type="plasmid" evidence="1 2">
    <name>pBpOF4-02</name>
</geneLocation>
<evidence type="ECO:0000313" key="2">
    <source>
        <dbReference type="Proteomes" id="UP000001544"/>
    </source>
</evidence>
<sequence>MIAAEAEQGSVAPRDDMITPMLDHSIHWWGHSLRLTADEAEDLAVAIG</sequence>
<name>D3G1W6_ALKPO</name>
<dbReference type="HOGENOM" id="CLU_3149623_0_0_9"/>
<keyword evidence="1" id="KW-0614">Plasmid</keyword>
<reference evidence="1 2" key="1">
    <citation type="journal article" date="2011" name="Environ. Microbiol.">
        <title>Genome of alkaliphilic Bacillus pseudofirmus OF4 reveals adaptations that support the ability to grow in an external pH range from 7.5 to 11.4.</title>
        <authorList>
            <person name="Janto B."/>
            <person name="Ahmed A."/>
            <person name="Ito M."/>
            <person name="Liu J."/>
            <person name="Hicks D.B."/>
            <person name="Pagni S."/>
            <person name="Fackelmayer O.J."/>
            <person name="Smith T.A."/>
            <person name="Earl J."/>
            <person name="Elbourne L.D."/>
            <person name="Hassan K."/>
            <person name="Paulsen I.T."/>
            <person name="Kolsto A.B."/>
            <person name="Tourasse N.J."/>
            <person name="Ehrlich G.D."/>
            <person name="Boissy R."/>
            <person name="Ivey D.M."/>
            <person name="Li G."/>
            <person name="Xue Y."/>
            <person name="Ma Y."/>
            <person name="Hu F.Z."/>
            <person name="Krulwich T.A."/>
        </authorList>
    </citation>
    <scope>NUCLEOTIDE SEQUENCE [LARGE SCALE GENOMIC DNA]</scope>
    <source>
        <strain evidence="2">ATCC BAA-2126 / JCM 17055 / OF4</strain>
    </source>
</reference>
<dbReference type="KEGG" id="bpf:BpOF4_21734"/>
<accession>D3G1W6</accession>
<organism evidence="1 2">
    <name type="scientific">Alkalihalophilus pseudofirmus (strain ATCC BAA-2126 / JCM 17055 / OF4)</name>
    <name type="common">Bacillus pseudofirmus</name>
    <dbReference type="NCBI Taxonomy" id="398511"/>
    <lineage>
        <taxon>Bacteria</taxon>
        <taxon>Bacillati</taxon>
        <taxon>Bacillota</taxon>
        <taxon>Bacilli</taxon>
        <taxon>Bacillales</taxon>
        <taxon>Bacillaceae</taxon>
        <taxon>Alkalihalophilus</taxon>
    </lineage>
</organism>
<evidence type="ECO:0000313" key="1">
    <source>
        <dbReference type="EMBL" id="ADC52342.1"/>
    </source>
</evidence>
<dbReference type="AlphaFoldDB" id="D3G1W6"/>
<dbReference type="EMBL" id="CP001880">
    <property type="protein sequence ID" value="ADC52342.1"/>
    <property type="molecule type" value="Genomic_DNA"/>
</dbReference>
<dbReference type="RefSeq" id="WP_012961247.1">
    <property type="nucleotide sequence ID" value="NC_013793.1"/>
</dbReference>
<proteinExistence type="predicted"/>
<keyword evidence="2" id="KW-1185">Reference proteome</keyword>
<dbReference type="Proteomes" id="UP000001544">
    <property type="component" value="Plasmid pBpOF4-02"/>
</dbReference>